<evidence type="ECO:0000259" key="6">
    <source>
        <dbReference type="PROSITE" id="PS51012"/>
    </source>
</evidence>
<dbReference type="InterPro" id="IPR051784">
    <property type="entry name" value="Nod_factor_ABC_transporter"/>
</dbReference>
<evidence type="ECO:0000256" key="2">
    <source>
        <dbReference type="ARBA" id="ARBA00022692"/>
    </source>
</evidence>
<reference evidence="7" key="1">
    <citation type="submission" date="2018-05" db="EMBL/GenBank/DDBJ databases">
        <authorList>
            <person name="Lanie J.A."/>
            <person name="Ng W.-L."/>
            <person name="Kazmierczak K.M."/>
            <person name="Andrzejewski T.M."/>
            <person name="Davidsen T.M."/>
            <person name="Wayne K.J."/>
            <person name="Tettelin H."/>
            <person name="Glass J.I."/>
            <person name="Rusch D."/>
            <person name="Podicherti R."/>
            <person name="Tsui H.-C.T."/>
            <person name="Winkler M.E."/>
        </authorList>
    </citation>
    <scope>NUCLEOTIDE SEQUENCE</scope>
</reference>
<evidence type="ECO:0000313" key="7">
    <source>
        <dbReference type="EMBL" id="SVA73830.1"/>
    </source>
</evidence>
<dbReference type="InterPro" id="IPR000412">
    <property type="entry name" value="ABC_2_transport"/>
</dbReference>
<dbReference type="GO" id="GO:0140359">
    <property type="term" value="F:ABC-type transporter activity"/>
    <property type="evidence" value="ECO:0007669"/>
    <property type="project" value="InterPro"/>
</dbReference>
<feature type="transmembrane region" description="Helical" evidence="5">
    <location>
        <begin position="120"/>
        <end position="144"/>
    </location>
</feature>
<dbReference type="Pfam" id="PF01061">
    <property type="entry name" value="ABC2_membrane"/>
    <property type="match status" value="1"/>
</dbReference>
<feature type="transmembrane region" description="Helical" evidence="5">
    <location>
        <begin position="41"/>
        <end position="63"/>
    </location>
</feature>
<evidence type="ECO:0000256" key="1">
    <source>
        <dbReference type="ARBA" id="ARBA00004141"/>
    </source>
</evidence>
<dbReference type="InterPro" id="IPR047817">
    <property type="entry name" value="ABC2_TM_bact-type"/>
</dbReference>
<comment type="subcellular location">
    <subcellularLocation>
        <location evidence="1">Membrane</location>
        <topology evidence="1">Multi-pass membrane protein</topology>
    </subcellularLocation>
</comment>
<dbReference type="PIRSF" id="PIRSF006648">
    <property type="entry name" value="DrrB"/>
    <property type="match status" value="1"/>
</dbReference>
<feature type="domain" description="ABC transmembrane type-2" evidence="6">
    <location>
        <begin position="9"/>
        <end position="233"/>
    </location>
</feature>
<evidence type="ECO:0000256" key="4">
    <source>
        <dbReference type="ARBA" id="ARBA00023136"/>
    </source>
</evidence>
<dbReference type="PANTHER" id="PTHR43229">
    <property type="entry name" value="NODULATION PROTEIN J"/>
    <property type="match status" value="1"/>
</dbReference>
<feature type="transmembrane region" description="Helical" evidence="5">
    <location>
        <begin position="206"/>
        <end position="226"/>
    </location>
</feature>
<keyword evidence="3 5" id="KW-1133">Transmembrane helix</keyword>
<gene>
    <name evidence="7" type="ORF">METZ01_LOCUS126684</name>
</gene>
<dbReference type="AlphaFoldDB" id="A0A381YAB4"/>
<accession>A0A381YAB4</accession>
<dbReference type="InterPro" id="IPR013525">
    <property type="entry name" value="ABC2_TM"/>
</dbReference>
<protein>
    <recommendedName>
        <fullName evidence="6">ABC transmembrane type-2 domain-containing protein</fullName>
    </recommendedName>
</protein>
<sequence length="234" mass="25971">MRELSKDKRLFGLSIVGPFILIYLLKIFIDSMPPNFPAARYAMPFAAFIVHFFSFILCGIVLVQERTAGTLERMFIAGFSRPSIIGGYVLGYFGLVILQATVVLGETVWLVDLDYGVKTLLLLLVTIFMLSTVSVMLGIFASTFARHAGHILPFIPLVMIPSLFLSGLLIDTDQLPTWAEFIGMLLPFRYANNIIQELIGSTFEASVIYCNLLILGGYICALLIIASRTLKETD</sequence>
<keyword evidence="4 5" id="KW-0472">Membrane</keyword>
<dbReference type="PANTHER" id="PTHR43229:SF2">
    <property type="entry name" value="NODULATION PROTEIN J"/>
    <property type="match status" value="1"/>
</dbReference>
<feature type="transmembrane region" description="Helical" evidence="5">
    <location>
        <begin position="151"/>
        <end position="170"/>
    </location>
</feature>
<evidence type="ECO:0000256" key="3">
    <source>
        <dbReference type="ARBA" id="ARBA00022989"/>
    </source>
</evidence>
<feature type="transmembrane region" description="Helical" evidence="5">
    <location>
        <begin position="84"/>
        <end position="105"/>
    </location>
</feature>
<name>A0A381YAB4_9ZZZZ</name>
<proteinExistence type="predicted"/>
<organism evidence="7">
    <name type="scientific">marine metagenome</name>
    <dbReference type="NCBI Taxonomy" id="408172"/>
    <lineage>
        <taxon>unclassified sequences</taxon>
        <taxon>metagenomes</taxon>
        <taxon>ecological metagenomes</taxon>
    </lineage>
</organism>
<keyword evidence="2 5" id="KW-0812">Transmembrane</keyword>
<dbReference type="EMBL" id="UINC01017727">
    <property type="protein sequence ID" value="SVA73830.1"/>
    <property type="molecule type" value="Genomic_DNA"/>
</dbReference>
<dbReference type="PROSITE" id="PS51012">
    <property type="entry name" value="ABC_TM2"/>
    <property type="match status" value="1"/>
</dbReference>
<evidence type="ECO:0000256" key="5">
    <source>
        <dbReference type="SAM" id="Phobius"/>
    </source>
</evidence>
<feature type="transmembrane region" description="Helical" evidence="5">
    <location>
        <begin position="10"/>
        <end position="29"/>
    </location>
</feature>
<dbReference type="GO" id="GO:0043190">
    <property type="term" value="C:ATP-binding cassette (ABC) transporter complex"/>
    <property type="evidence" value="ECO:0007669"/>
    <property type="project" value="InterPro"/>
</dbReference>